<evidence type="ECO:0000313" key="3">
    <source>
        <dbReference type="EMBL" id="MFD3001272.1"/>
    </source>
</evidence>
<proteinExistence type="predicted"/>
<comment type="caution">
    <text evidence="3">The sequence shown here is derived from an EMBL/GenBank/DDBJ whole genome shotgun (WGS) entry which is preliminary data.</text>
</comment>
<accession>A0ABW6BWB6</accession>
<dbReference type="Proteomes" id="UP001597641">
    <property type="component" value="Unassembled WGS sequence"/>
</dbReference>
<evidence type="ECO:0000256" key="2">
    <source>
        <dbReference type="SAM" id="SignalP"/>
    </source>
</evidence>
<reference evidence="4" key="1">
    <citation type="journal article" date="2019" name="Int. J. Syst. Evol. Microbiol.">
        <title>The Global Catalogue of Microorganisms (GCM) 10K type strain sequencing project: providing services to taxonomists for standard genome sequencing and annotation.</title>
        <authorList>
            <consortium name="The Broad Institute Genomics Platform"/>
            <consortium name="The Broad Institute Genome Sequencing Center for Infectious Disease"/>
            <person name="Wu L."/>
            <person name="Ma J."/>
        </authorList>
    </citation>
    <scope>NUCLEOTIDE SEQUENCE [LARGE SCALE GENOMIC DNA]</scope>
    <source>
        <strain evidence="4">KCTC 23984</strain>
    </source>
</reference>
<keyword evidence="2" id="KW-0732">Signal</keyword>
<keyword evidence="1" id="KW-0472">Membrane</keyword>
<keyword evidence="1" id="KW-0812">Transmembrane</keyword>
<feature type="chain" id="PRO_5046323321" evidence="2">
    <location>
        <begin position="19"/>
        <end position="155"/>
    </location>
</feature>
<sequence length="155" mass="16663">MKQLLILLFVLSFFCCTAQNKSFDKPVILLSKNGVSKPVEIEIKAYKPIKIKTSNGKKLTLVDYSVIGDSVLASSTDTVALSDITRIKGKLKGSPFRKISGGLVAGTGYYFVMVGYVVGIVAFHPIALAIMVPSAGVAYAGHYISGARHFDTTEK</sequence>
<protein>
    <submittedName>
        <fullName evidence="3">Uncharacterized protein</fullName>
    </submittedName>
</protein>
<keyword evidence="4" id="KW-1185">Reference proteome</keyword>
<evidence type="ECO:0000256" key="1">
    <source>
        <dbReference type="SAM" id="Phobius"/>
    </source>
</evidence>
<dbReference type="RefSeq" id="WP_377485161.1">
    <property type="nucleotide sequence ID" value="NZ_JBHUOX010000009.1"/>
</dbReference>
<keyword evidence="1" id="KW-1133">Transmembrane helix</keyword>
<organism evidence="3 4">
    <name type="scientific">Pontibacter toksunensis</name>
    <dbReference type="NCBI Taxonomy" id="1332631"/>
    <lineage>
        <taxon>Bacteria</taxon>
        <taxon>Pseudomonadati</taxon>
        <taxon>Bacteroidota</taxon>
        <taxon>Cytophagia</taxon>
        <taxon>Cytophagales</taxon>
        <taxon>Hymenobacteraceae</taxon>
        <taxon>Pontibacter</taxon>
    </lineage>
</organism>
<gene>
    <name evidence="3" type="ORF">ACFS7Z_12930</name>
</gene>
<feature type="transmembrane region" description="Helical" evidence="1">
    <location>
        <begin position="109"/>
        <end position="132"/>
    </location>
</feature>
<dbReference type="EMBL" id="JBHUOX010000009">
    <property type="protein sequence ID" value="MFD3001272.1"/>
    <property type="molecule type" value="Genomic_DNA"/>
</dbReference>
<feature type="signal peptide" evidence="2">
    <location>
        <begin position="1"/>
        <end position="18"/>
    </location>
</feature>
<evidence type="ECO:0000313" key="4">
    <source>
        <dbReference type="Proteomes" id="UP001597641"/>
    </source>
</evidence>
<name>A0ABW6BWB6_9BACT</name>